<keyword evidence="2" id="KW-1133">Transmembrane helix</keyword>
<dbReference type="EMBL" id="CH408032">
    <property type="protein sequence ID" value="EAQ88018.1"/>
    <property type="molecule type" value="Genomic_DNA"/>
</dbReference>
<dbReference type="HOGENOM" id="CLU_018583_0_0_1"/>
<dbReference type="PANTHER" id="PTHR33604">
    <property type="entry name" value="OSJNBA0004B13.7 PROTEIN"/>
    <property type="match status" value="1"/>
</dbReference>
<keyword evidence="2" id="KW-0812">Transmembrane</keyword>
<feature type="region of interest" description="Disordered" evidence="1">
    <location>
        <begin position="74"/>
        <end position="124"/>
    </location>
</feature>
<evidence type="ECO:0000256" key="2">
    <source>
        <dbReference type="SAM" id="Phobius"/>
    </source>
</evidence>
<dbReference type="OMA" id="FFKHMPT"/>
<evidence type="ECO:0000256" key="1">
    <source>
        <dbReference type="SAM" id="MobiDB-lite"/>
    </source>
</evidence>
<dbReference type="eggNOG" id="ENOG502QPYF">
    <property type="taxonomic scope" value="Eukaryota"/>
</dbReference>
<name>Q2H0Q9_CHAGB</name>
<gene>
    <name evidence="3" type="ORF">CHGG_04637</name>
</gene>
<dbReference type="InParanoid" id="Q2H0Q9"/>
<feature type="compositionally biased region" description="Basic and acidic residues" evidence="1">
    <location>
        <begin position="10"/>
        <end position="20"/>
    </location>
</feature>
<dbReference type="GeneID" id="4392280"/>
<feature type="compositionally biased region" description="Pro residues" evidence="1">
    <location>
        <begin position="115"/>
        <end position="124"/>
    </location>
</feature>
<keyword evidence="4" id="KW-1185">Reference proteome</keyword>
<reference evidence="4" key="1">
    <citation type="journal article" date="2015" name="Genome Announc.">
        <title>Draft genome sequence of the cellulolytic fungus Chaetomium globosum.</title>
        <authorList>
            <person name="Cuomo C.A."/>
            <person name="Untereiner W.A."/>
            <person name="Ma L.-J."/>
            <person name="Grabherr M."/>
            <person name="Birren B.W."/>
        </authorList>
    </citation>
    <scope>NUCLEOTIDE SEQUENCE [LARGE SCALE GENOMIC DNA]</scope>
    <source>
        <strain evidence="4">ATCC 6205 / CBS 148.51 / DSM 1962 / NBRC 6347 / NRRL 1970</strain>
    </source>
</reference>
<evidence type="ECO:0000313" key="3">
    <source>
        <dbReference type="EMBL" id="EAQ88018.1"/>
    </source>
</evidence>
<keyword evidence="2" id="KW-0472">Membrane</keyword>
<dbReference type="RefSeq" id="XP_001223851.1">
    <property type="nucleotide sequence ID" value="XM_001223850.1"/>
</dbReference>
<organism evidence="3 4">
    <name type="scientific">Chaetomium globosum (strain ATCC 6205 / CBS 148.51 / DSM 1962 / NBRC 6347 / NRRL 1970)</name>
    <name type="common">Soil fungus</name>
    <dbReference type="NCBI Taxonomy" id="306901"/>
    <lineage>
        <taxon>Eukaryota</taxon>
        <taxon>Fungi</taxon>
        <taxon>Dikarya</taxon>
        <taxon>Ascomycota</taxon>
        <taxon>Pezizomycotina</taxon>
        <taxon>Sordariomycetes</taxon>
        <taxon>Sordariomycetidae</taxon>
        <taxon>Sordariales</taxon>
        <taxon>Chaetomiaceae</taxon>
        <taxon>Chaetomium</taxon>
    </lineage>
</organism>
<protein>
    <recommendedName>
        <fullName evidence="5">Glycosyltransferase 2</fullName>
    </recommendedName>
</protein>
<accession>Q2H0Q9</accession>
<dbReference type="OrthoDB" id="5397682at2759"/>
<sequence length="658" mass="72948">MGTMFLTNEELGKKDDDHKPAKLPSIRPRWSAATGGAPRSKFLKRLAMAFALGIFVYLFISNLPTDLPIRDRRHPVYNSRPESGKAHAPGTGRRPGVMPKVHDQKPQRQTSISNNPPPKPAPPSAPYTGPLIFVKLLPSLQAIYTTGGNSKVNKNVLFAAANLKSAALLLPMACRMGDELRNYVHFALVGGSGIDIEDLRAVNGIDESCQVIFHDFAETSTLERLRQSSVRALHHINTYMHPQAVVIDASGLEEDYFLAGFRKQAPVSGIPLIELPKNAHSRLAWMTKLDSSSLAAWDKISIDILIHAPSASSGGLIHLLKSLSGADFSTGSTPHLTIELPHDVDRGTVEFLKTFQWPPGRSHLPSHPRQLTLRHRISRSRLTEEESSVRFLESFWPSNPKYSHVLVLSPQAQLSPQFFHYLKYSVLHYLYSGAALAQEWDSRLLGISLNLPPTHLDGSKSFAPPPEKGGTSFLWQAPDSNAALFTGQKWIELHALASHLIDYQHKTQPPPAFFADKLVSKRYPSWLEHALKLSRARGYWTLYPSEASARNLAILHSELYRAPEEYGRELEKEAPKSAELPAPGNTLFESLPGGGLLPFDEMPLLLWDGAATTLSRLDKAAATYTDEFRRAVGGCQVLTPEDLLAKKSMRDLFCMKDD</sequence>
<evidence type="ECO:0008006" key="5">
    <source>
        <dbReference type="Google" id="ProtNLM"/>
    </source>
</evidence>
<feature type="transmembrane region" description="Helical" evidence="2">
    <location>
        <begin position="46"/>
        <end position="63"/>
    </location>
</feature>
<dbReference type="Proteomes" id="UP000001056">
    <property type="component" value="Unassembled WGS sequence"/>
</dbReference>
<dbReference type="VEuPathDB" id="FungiDB:CHGG_04637"/>
<dbReference type="PANTHER" id="PTHR33604:SF3">
    <property type="entry name" value="OSJNBA0004B13.7 PROTEIN"/>
    <property type="match status" value="1"/>
</dbReference>
<dbReference type="AlphaFoldDB" id="Q2H0Q9"/>
<proteinExistence type="predicted"/>
<evidence type="ECO:0000313" key="4">
    <source>
        <dbReference type="Proteomes" id="UP000001056"/>
    </source>
</evidence>
<feature type="region of interest" description="Disordered" evidence="1">
    <location>
        <begin position="1"/>
        <end position="36"/>
    </location>
</feature>